<keyword evidence="1" id="KW-0812">Transmembrane</keyword>
<dbReference type="EMBL" id="CP001681">
    <property type="protein sequence ID" value="ACU03313.1"/>
    <property type="molecule type" value="Genomic_DNA"/>
</dbReference>
<organism evidence="2 3">
    <name type="scientific">Pedobacter heparinus (strain ATCC 13125 / DSM 2366 / CIP 104194 / JCM 7457 / NBRC 12017 / NCIMB 9290 / NRRL B-14731 / HIM 762-3)</name>
    <dbReference type="NCBI Taxonomy" id="485917"/>
    <lineage>
        <taxon>Bacteria</taxon>
        <taxon>Pseudomonadati</taxon>
        <taxon>Bacteroidota</taxon>
        <taxon>Sphingobacteriia</taxon>
        <taxon>Sphingobacteriales</taxon>
        <taxon>Sphingobacteriaceae</taxon>
        <taxon>Pedobacter</taxon>
    </lineage>
</organism>
<sequence>MNHLQTTINHTAWHLMNFMMMQIIGYCFRLAFEKELSDLKGLVHPDSFCEMENDKRGGIDIELELLDALEDESNRVLLDSIHRIVNCRNVLAMINNIDPEKALVDKLAIQYANNIHEFGEIMPEDCSDYNTLVLWGYELYMDMFYQLYLCSEMFNQGTTNVVTKKAYDEFNAALDQLMMGNLVPENKNAQLLLGLIEDLQEDCDRIFEND</sequence>
<keyword evidence="1" id="KW-1133">Transmembrane helix</keyword>
<dbReference type="AlphaFoldDB" id="C6Y3N4"/>
<protein>
    <submittedName>
        <fullName evidence="2">Uncharacterized protein</fullName>
    </submittedName>
</protein>
<dbReference type="KEGG" id="phe:Phep_1095"/>
<keyword evidence="1" id="KW-0472">Membrane</keyword>
<dbReference type="RefSeq" id="WP_012781257.1">
    <property type="nucleotide sequence ID" value="NC_013061.1"/>
</dbReference>
<evidence type="ECO:0000313" key="2">
    <source>
        <dbReference type="EMBL" id="ACU03313.1"/>
    </source>
</evidence>
<evidence type="ECO:0000313" key="3">
    <source>
        <dbReference type="Proteomes" id="UP000000852"/>
    </source>
</evidence>
<reference evidence="2 3" key="1">
    <citation type="journal article" date="2009" name="Stand. Genomic Sci.">
        <title>Complete genome sequence of Pedobacter heparinus type strain (HIM 762-3).</title>
        <authorList>
            <person name="Han C."/>
            <person name="Spring S."/>
            <person name="Lapidus A."/>
            <person name="Del Rio T.G."/>
            <person name="Tice H."/>
            <person name="Copeland A."/>
            <person name="Cheng J.F."/>
            <person name="Lucas S."/>
            <person name="Chen F."/>
            <person name="Nolan M."/>
            <person name="Bruce D."/>
            <person name="Goodwin L."/>
            <person name="Pitluck S."/>
            <person name="Ivanova N."/>
            <person name="Mavromatis K."/>
            <person name="Mikhailova N."/>
            <person name="Pati A."/>
            <person name="Chen A."/>
            <person name="Palaniappan K."/>
            <person name="Land M."/>
            <person name="Hauser L."/>
            <person name="Chang Y.J."/>
            <person name="Jeffries C.C."/>
            <person name="Saunders E."/>
            <person name="Chertkov O."/>
            <person name="Brettin T."/>
            <person name="Goker M."/>
            <person name="Rohde M."/>
            <person name="Bristow J."/>
            <person name="Eisen J.A."/>
            <person name="Markowitz V."/>
            <person name="Hugenholtz P."/>
            <person name="Kyrpides N.C."/>
            <person name="Klenk H.P."/>
            <person name="Detter J.C."/>
        </authorList>
    </citation>
    <scope>NUCLEOTIDE SEQUENCE [LARGE SCALE GENOMIC DNA]</scope>
    <source>
        <strain evidence="3">ATCC 13125 / DSM 2366 / CIP 104194 / JCM 7457 / NBRC 12017 / NCIMB 9290 / NRRL B-14731 / HIM 762-3</strain>
    </source>
</reference>
<dbReference type="Proteomes" id="UP000000852">
    <property type="component" value="Chromosome"/>
</dbReference>
<gene>
    <name evidence="2" type="ordered locus">Phep_1095</name>
</gene>
<feature type="transmembrane region" description="Helical" evidence="1">
    <location>
        <begin position="12"/>
        <end position="32"/>
    </location>
</feature>
<keyword evidence="3" id="KW-1185">Reference proteome</keyword>
<dbReference type="STRING" id="485917.Phep_1095"/>
<evidence type="ECO:0000256" key="1">
    <source>
        <dbReference type="SAM" id="Phobius"/>
    </source>
</evidence>
<accession>C6Y3N4</accession>
<name>C6Y3N4_PEDHD</name>
<proteinExistence type="predicted"/>
<dbReference type="HOGENOM" id="CLU_1309159_0_0_10"/>